<dbReference type="AlphaFoldDB" id="A0A015U4Y6"/>
<comment type="caution">
    <text evidence="1">The sequence shown here is derived from an EMBL/GenBank/DDBJ whole genome shotgun (WGS) entry which is preliminary data.</text>
</comment>
<evidence type="ECO:0000313" key="1">
    <source>
        <dbReference type="EMBL" id="EXY91869.1"/>
    </source>
</evidence>
<evidence type="ECO:0000313" key="2">
    <source>
        <dbReference type="Proteomes" id="UP000020773"/>
    </source>
</evidence>
<sequence length="48" mass="5315">MLFRQVEAPAWNGTIRAAAGLERPPVPFLDDLLRHRLPTVYGVGKADV</sequence>
<protein>
    <submittedName>
        <fullName evidence="1">Uncharacterized protein</fullName>
    </submittedName>
</protein>
<dbReference type="EMBL" id="JGDB01000027">
    <property type="protein sequence ID" value="EXY91869.1"/>
    <property type="molecule type" value="Genomic_DNA"/>
</dbReference>
<reference evidence="1 2" key="1">
    <citation type="submission" date="2014-02" db="EMBL/GenBank/DDBJ databases">
        <authorList>
            <person name="Sears C."/>
            <person name="Carroll K."/>
            <person name="Sack B.R."/>
            <person name="Qadri F."/>
            <person name="Myers L.L."/>
            <person name="Chung G.-T."/>
            <person name="Escheverria P."/>
            <person name="Fraser C.M."/>
            <person name="Sadzewicz L."/>
            <person name="Shefchek K.A."/>
            <person name="Tallon L."/>
            <person name="Das S.P."/>
            <person name="Daugherty S."/>
            <person name="Mongodin E.F."/>
        </authorList>
    </citation>
    <scope>NUCLEOTIDE SEQUENCE [LARGE SCALE GENOMIC DNA]</scope>
    <source>
        <strain evidence="2">3998T(B)3</strain>
    </source>
</reference>
<name>A0A015U4Y6_BACFG</name>
<accession>A0A015U4Y6</accession>
<proteinExistence type="predicted"/>
<dbReference type="PATRIC" id="fig|1339316.3.peg.1366"/>
<organism evidence="1 2">
    <name type="scientific">Bacteroides fragilis str. 3998T(B)3</name>
    <dbReference type="NCBI Taxonomy" id="1339316"/>
    <lineage>
        <taxon>Bacteria</taxon>
        <taxon>Pseudomonadati</taxon>
        <taxon>Bacteroidota</taxon>
        <taxon>Bacteroidia</taxon>
        <taxon>Bacteroidales</taxon>
        <taxon>Bacteroidaceae</taxon>
        <taxon>Bacteroides</taxon>
    </lineage>
</organism>
<dbReference type="Proteomes" id="UP000020773">
    <property type="component" value="Unassembled WGS sequence"/>
</dbReference>
<gene>
    <name evidence="1" type="ORF">M125_1404</name>
</gene>